<dbReference type="PROSITE" id="PS00069">
    <property type="entry name" value="G6P_DEHYDROGENASE"/>
    <property type="match status" value="1"/>
</dbReference>
<dbReference type="EC" id="1.1.1.49" evidence="7"/>
<evidence type="ECO:0000256" key="3">
    <source>
        <dbReference type="ARBA" id="ARBA00022526"/>
    </source>
</evidence>
<feature type="domain" description="Glucose-6-phosphate dehydrogenase C-terminal" evidence="9">
    <location>
        <begin position="209"/>
        <end position="501"/>
    </location>
</feature>
<feature type="binding site" evidence="7">
    <location>
        <position position="255"/>
    </location>
    <ligand>
        <name>substrate</name>
    </ligand>
</feature>
<dbReference type="InterPro" id="IPR001282">
    <property type="entry name" value="G6P_DH"/>
</dbReference>
<feature type="binding site" evidence="7">
    <location>
        <position position="236"/>
    </location>
    <ligand>
        <name>substrate</name>
    </ligand>
</feature>
<evidence type="ECO:0000256" key="4">
    <source>
        <dbReference type="ARBA" id="ARBA00022857"/>
    </source>
</evidence>
<keyword evidence="11" id="KW-1185">Reference proteome</keyword>
<dbReference type="PANTHER" id="PTHR23429">
    <property type="entry name" value="GLUCOSE-6-PHOSPHATE 1-DEHYDROGENASE G6PD"/>
    <property type="match status" value="1"/>
</dbReference>
<dbReference type="SUPFAM" id="SSF55347">
    <property type="entry name" value="Glyceraldehyde-3-phosphate dehydrogenase-like, C-terminal domain"/>
    <property type="match status" value="1"/>
</dbReference>
<protein>
    <recommendedName>
        <fullName evidence="7">Glucose-6-phosphate 1-dehydrogenase</fullName>
        <shortName evidence="7">G6PD</shortName>
        <ecNumber evidence="7">1.1.1.49</ecNumber>
    </recommendedName>
</protein>
<evidence type="ECO:0000256" key="6">
    <source>
        <dbReference type="ARBA" id="ARBA00023277"/>
    </source>
</evidence>
<dbReference type="InterPro" id="IPR022674">
    <property type="entry name" value="G6P_DH_NAD-bd"/>
</dbReference>
<keyword evidence="6 7" id="KW-0119">Carbohydrate metabolism</keyword>
<organism evidence="10 11">
    <name type="scientific">Paraconexibacter antarcticus</name>
    <dbReference type="NCBI Taxonomy" id="2949664"/>
    <lineage>
        <taxon>Bacteria</taxon>
        <taxon>Bacillati</taxon>
        <taxon>Actinomycetota</taxon>
        <taxon>Thermoleophilia</taxon>
        <taxon>Solirubrobacterales</taxon>
        <taxon>Paraconexibacteraceae</taxon>
        <taxon>Paraconexibacter</taxon>
    </lineage>
</organism>
<dbReference type="InterPro" id="IPR036291">
    <property type="entry name" value="NAD(P)-bd_dom_sf"/>
</dbReference>
<feature type="binding site" evidence="7">
    <location>
        <position position="168"/>
    </location>
    <ligand>
        <name>NADP(+)</name>
        <dbReference type="ChEBI" id="CHEBI:58349"/>
    </ligand>
</feature>
<feature type="binding site" evidence="7">
    <location>
        <position position="361"/>
    </location>
    <ligand>
        <name>substrate</name>
    </ligand>
</feature>
<keyword evidence="5 7" id="KW-0560">Oxidoreductase</keyword>
<comment type="caution">
    <text evidence="7">Lacks conserved residue(s) required for the propagation of feature annotation.</text>
</comment>
<dbReference type="Pfam" id="PF00479">
    <property type="entry name" value="G6PD_N"/>
    <property type="match status" value="1"/>
</dbReference>
<accession>A0ABY5E0Q2</accession>
<feature type="binding site" evidence="7">
    <location>
        <position position="202"/>
    </location>
    <ligand>
        <name>substrate</name>
    </ligand>
</feature>
<dbReference type="NCBIfam" id="TIGR00871">
    <property type="entry name" value="zwf"/>
    <property type="match status" value="1"/>
</dbReference>
<evidence type="ECO:0000256" key="1">
    <source>
        <dbReference type="ARBA" id="ARBA00004937"/>
    </source>
</evidence>
<comment type="similarity">
    <text evidence="2 7">Belongs to the glucose-6-phosphate dehydrogenase family.</text>
</comment>
<comment type="pathway">
    <text evidence="1 7">Carbohydrate degradation; pentose phosphate pathway; D-ribulose 5-phosphate from D-glucose 6-phosphate (oxidative stage): step 1/3.</text>
</comment>
<evidence type="ECO:0000256" key="7">
    <source>
        <dbReference type="HAMAP-Rule" id="MF_00966"/>
    </source>
</evidence>
<dbReference type="InterPro" id="IPR022675">
    <property type="entry name" value="G6P_DH_C"/>
</dbReference>
<dbReference type="Gene3D" id="3.30.360.10">
    <property type="entry name" value="Dihydrodipicolinate Reductase, domain 2"/>
    <property type="match status" value="1"/>
</dbReference>
<evidence type="ECO:0000256" key="2">
    <source>
        <dbReference type="ARBA" id="ARBA00009975"/>
    </source>
</evidence>
<feature type="binding site" evidence="7">
    <location>
        <position position="198"/>
    </location>
    <ligand>
        <name>substrate</name>
    </ligand>
</feature>
<dbReference type="NCBIfam" id="NF009492">
    <property type="entry name" value="PRK12853.1-3"/>
    <property type="match status" value="1"/>
</dbReference>
<feature type="binding site" evidence="7">
    <location>
        <begin position="27"/>
        <end position="34"/>
    </location>
    <ligand>
        <name>NADP(+)</name>
        <dbReference type="ChEBI" id="CHEBI:58349"/>
    </ligand>
</feature>
<dbReference type="PANTHER" id="PTHR23429:SF0">
    <property type="entry name" value="GLUCOSE-6-PHOSPHATE 1-DEHYDROGENASE"/>
    <property type="match status" value="1"/>
</dbReference>
<dbReference type="InterPro" id="IPR019796">
    <property type="entry name" value="G6P_DH_AS"/>
</dbReference>
<comment type="function">
    <text evidence="7">Catalyzes the oxidation of glucose 6-phosphate to 6-phosphogluconolactone.</text>
</comment>
<feature type="domain" description="Glucose-6-phosphate dehydrogenase NAD-binding" evidence="8">
    <location>
        <begin position="24"/>
        <end position="207"/>
    </location>
</feature>
<proteinExistence type="inferred from homology"/>
<name>A0ABY5E0Q2_9ACTN</name>
<dbReference type="Proteomes" id="UP001056035">
    <property type="component" value="Chromosome"/>
</dbReference>
<reference evidence="10 11" key="1">
    <citation type="submission" date="2022-06" db="EMBL/GenBank/DDBJ databases">
        <title>Paraconexibacter antarcticus.</title>
        <authorList>
            <person name="Kim C.S."/>
        </authorList>
    </citation>
    <scope>NUCLEOTIDE SEQUENCE [LARGE SCALE GENOMIC DNA]</scope>
    <source>
        <strain evidence="10 11">02-257</strain>
    </source>
</reference>
<sequence length="504" mass="56422">MSEAPENPLAKGLERLPVHPTVLVIFGATGDLAKRKLLPALYNLAHEGALPERFHLIGVSRREKAHEDFAAEAAEAIRSFSRREPDEKVLEALLAEAKYVPGTFDDESVYRGLKEQLDAFDEAAGQPLNRAFYLSTAPEFFPVIVEALGNEELTKAAGEREVRVIIEKPFGTTLAEAQDLNQRVLSVLDESQVFRIDHYLGKETVQNMLAFRFANSMFEPLFNRNFIDNVQITASEDIGIGTRAGYYDHAGALRDLVQNHMLQLLTLLCMEPPVDFSADEVRSEKVKVLHSIRPPHRDATFRARYGPGTAAGEDVPGYLQEDGVPADSHTETYAALRLHVENWRWAGVPFYLRTGKRLARKVTEIAVTFKPVPHLAFGSEGSVGVKPNQLIFTMQPNEGVSMSLGAKIPGTRMRIRPVNMEFLYGTAFMSQSPEAYERLIMDAMRGDATLFTRNDEVEAQWRIIDPVVRRWEDEAETLVEYPSGSQGPPEANELLLGDDEWRAI</sequence>
<feature type="binding site" evidence="7">
    <location>
        <position position="61"/>
    </location>
    <ligand>
        <name>NADP(+)</name>
        <dbReference type="ChEBI" id="CHEBI:58349"/>
    </ligand>
</feature>
<feature type="active site" description="Proton acceptor" evidence="7">
    <location>
        <position position="260"/>
    </location>
</feature>
<gene>
    <name evidence="7 10" type="primary">zwf</name>
    <name evidence="10" type="ORF">NBH00_09530</name>
</gene>
<feature type="binding site" evidence="7">
    <location>
        <position position="356"/>
    </location>
    <ligand>
        <name>substrate</name>
    </ligand>
</feature>
<evidence type="ECO:0000313" key="10">
    <source>
        <dbReference type="EMBL" id="UTI66432.1"/>
    </source>
</evidence>
<dbReference type="RefSeq" id="WP_254573103.1">
    <property type="nucleotide sequence ID" value="NZ_CP098502.1"/>
</dbReference>
<dbReference type="HAMAP" id="MF_00966">
    <property type="entry name" value="G6PD"/>
    <property type="match status" value="1"/>
</dbReference>
<dbReference type="SUPFAM" id="SSF51735">
    <property type="entry name" value="NAD(P)-binding Rossmann-fold domains"/>
    <property type="match status" value="1"/>
</dbReference>
<comment type="catalytic activity">
    <reaction evidence="7">
        <text>D-glucose 6-phosphate + NADP(+) = 6-phospho-D-glucono-1,5-lactone + NADPH + H(+)</text>
        <dbReference type="Rhea" id="RHEA:15841"/>
        <dbReference type="ChEBI" id="CHEBI:15378"/>
        <dbReference type="ChEBI" id="CHEBI:57783"/>
        <dbReference type="ChEBI" id="CHEBI:57955"/>
        <dbReference type="ChEBI" id="CHEBI:58349"/>
        <dbReference type="ChEBI" id="CHEBI:61548"/>
        <dbReference type="EC" id="1.1.1.49"/>
    </reaction>
</comment>
<dbReference type="PRINTS" id="PR00079">
    <property type="entry name" value="G6PDHDRGNASE"/>
</dbReference>
<keyword evidence="3 7" id="KW-0313">Glucose metabolism</keyword>
<evidence type="ECO:0000256" key="5">
    <source>
        <dbReference type="ARBA" id="ARBA00023002"/>
    </source>
</evidence>
<evidence type="ECO:0000313" key="11">
    <source>
        <dbReference type="Proteomes" id="UP001056035"/>
    </source>
</evidence>
<dbReference type="EMBL" id="CP098502">
    <property type="protein sequence ID" value="UTI66432.1"/>
    <property type="molecule type" value="Genomic_DNA"/>
</dbReference>
<evidence type="ECO:0000259" key="8">
    <source>
        <dbReference type="Pfam" id="PF00479"/>
    </source>
</evidence>
<keyword evidence="4 7" id="KW-0521">NADP</keyword>
<dbReference type="PIRSF" id="PIRSF000110">
    <property type="entry name" value="G6PD"/>
    <property type="match status" value="1"/>
</dbReference>
<dbReference type="Pfam" id="PF02781">
    <property type="entry name" value="G6PD_C"/>
    <property type="match status" value="1"/>
</dbReference>
<dbReference type="Gene3D" id="3.40.50.720">
    <property type="entry name" value="NAD(P)-binding Rossmann-like Domain"/>
    <property type="match status" value="1"/>
</dbReference>
<evidence type="ECO:0000259" key="9">
    <source>
        <dbReference type="Pfam" id="PF02781"/>
    </source>
</evidence>